<dbReference type="PANTHER" id="PTHR30273">
    <property type="entry name" value="PERIPLASMIC SIGNAL SENSOR AND SIGMA FACTOR ACTIVATOR FECR-RELATED"/>
    <property type="match status" value="1"/>
</dbReference>
<proteinExistence type="predicted"/>
<keyword evidence="1" id="KW-1133">Transmembrane helix</keyword>
<keyword evidence="5" id="KW-1185">Reference proteome</keyword>
<dbReference type="EMBL" id="FWYB01000018">
    <property type="protein sequence ID" value="SMD15111.1"/>
    <property type="molecule type" value="Genomic_DNA"/>
</dbReference>
<dbReference type="InterPro" id="IPR006860">
    <property type="entry name" value="FecR"/>
</dbReference>
<dbReference type="Gene3D" id="3.55.50.30">
    <property type="match status" value="1"/>
</dbReference>
<dbReference type="PANTHER" id="PTHR30273:SF2">
    <property type="entry name" value="PROTEIN FECR"/>
    <property type="match status" value="1"/>
</dbReference>
<feature type="domain" description="FecR protein" evidence="2">
    <location>
        <begin position="186"/>
        <end position="282"/>
    </location>
</feature>
<dbReference type="Pfam" id="PF16344">
    <property type="entry name" value="FecR_C"/>
    <property type="match status" value="1"/>
</dbReference>
<dbReference type="Proteomes" id="UP000192678">
    <property type="component" value="Unassembled WGS sequence"/>
</dbReference>
<dbReference type="InterPro" id="IPR032508">
    <property type="entry name" value="FecR_C"/>
</dbReference>
<feature type="domain" description="Protein FecR C-terminal" evidence="3">
    <location>
        <begin position="318"/>
        <end position="387"/>
    </location>
</feature>
<name>A0A1W2EZL6_9SPHI</name>
<evidence type="ECO:0000313" key="4">
    <source>
        <dbReference type="EMBL" id="SMD15111.1"/>
    </source>
</evidence>
<dbReference type="InterPro" id="IPR012373">
    <property type="entry name" value="Ferrdict_sens_TM"/>
</dbReference>
<reference evidence="4 5" key="1">
    <citation type="submission" date="2017-04" db="EMBL/GenBank/DDBJ databases">
        <authorList>
            <person name="Afonso C.L."/>
            <person name="Miller P.J."/>
            <person name="Scott M.A."/>
            <person name="Spackman E."/>
            <person name="Goraichik I."/>
            <person name="Dimitrov K.M."/>
            <person name="Suarez D.L."/>
            <person name="Swayne D.E."/>
        </authorList>
    </citation>
    <scope>NUCLEOTIDE SEQUENCE [LARGE SCALE GENOMIC DNA]</scope>
    <source>
        <strain evidence="4 5">DSM 19625</strain>
    </source>
</reference>
<keyword evidence="1" id="KW-0812">Transmembrane</keyword>
<gene>
    <name evidence="4" type="ORF">SAMN04488101_11818</name>
</gene>
<dbReference type="GO" id="GO:0016989">
    <property type="term" value="F:sigma factor antagonist activity"/>
    <property type="evidence" value="ECO:0007669"/>
    <property type="project" value="TreeGrafter"/>
</dbReference>
<dbReference type="STRING" id="475255.SAMN04488101_11818"/>
<keyword evidence="1" id="KW-0472">Membrane</keyword>
<evidence type="ECO:0000256" key="1">
    <source>
        <dbReference type="SAM" id="Phobius"/>
    </source>
</evidence>
<dbReference type="Gene3D" id="2.60.120.1440">
    <property type="match status" value="1"/>
</dbReference>
<accession>A0A1W2EZL6</accession>
<feature type="transmembrane region" description="Helical" evidence="1">
    <location>
        <begin position="90"/>
        <end position="109"/>
    </location>
</feature>
<organism evidence="4 5">
    <name type="scientific">Pedobacter nyackensis</name>
    <dbReference type="NCBI Taxonomy" id="475255"/>
    <lineage>
        <taxon>Bacteria</taxon>
        <taxon>Pseudomonadati</taxon>
        <taxon>Bacteroidota</taxon>
        <taxon>Sphingobacteriia</taxon>
        <taxon>Sphingobacteriales</taxon>
        <taxon>Sphingobacteriaceae</taxon>
        <taxon>Pedobacter</taxon>
    </lineage>
</organism>
<dbReference type="AlphaFoldDB" id="A0A1W2EZL6"/>
<dbReference type="Pfam" id="PF04773">
    <property type="entry name" value="FecR"/>
    <property type="match status" value="1"/>
</dbReference>
<evidence type="ECO:0000259" key="3">
    <source>
        <dbReference type="Pfam" id="PF16344"/>
    </source>
</evidence>
<sequence length="389" mass="43546">MPGSYGSIVLIRAKPILYTMNKYEVKTLLEKFDAGNCTDEEVAMLESWYLNWRNEPLELENTAADQSVGRIWARLQEENKAVKLWPRIRIALGVAAAVATITLGILLYYTSAPRHPEGSTARRNLQDNDIVPGSNKAFITLADGSTISLSDAKAGLSIQGSQLQYNDGSEVKTGSQDLSLLEKEITINTPRGGTYQIDLQDGTRVWLNAASSLTYHKALSKRGERIVTLNGEAYFEVAKDKAHPFIVQSKKQRVEVLGTHFNISNYDDDSTARTTLLEGSVKINQAILKPGQQSVIENNQLKVIPADIELAMAWKNNDFVFNGEDFKTTMRKIARWYNVDIVYDPGLRESIELDGWISRKNKLSDVLVKIEQAGNVHFKIEGRRVIVEK</sequence>
<protein>
    <submittedName>
        <fullName evidence="4">FecR family protein</fullName>
    </submittedName>
</protein>
<evidence type="ECO:0000313" key="5">
    <source>
        <dbReference type="Proteomes" id="UP000192678"/>
    </source>
</evidence>
<evidence type="ECO:0000259" key="2">
    <source>
        <dbReference type="Pfam" id="PF04773"/>
    </source>
</evidence>